<keyword evidence="2" id="KW-1185">Reference proteome</keyword>
<comment type="caution">
    <text evidence="1">The sequence shown here is derived from an EMBL/GenBank/DDBJ whole genome shotgun (WGS) entry which is preliminary data.</text>
</comment>
<proteinExistence type="predicted"/>
<protein>
    <submittedName>
        <fullName evidence="1">Uncharacterized protein</fullName>
    </submittedName>
</protein>
<dbReference type="Proteomes" id="UP000324585">
    <property type="component" value="Unassembled WGS sequence"/>
</dbReference>
<sequence length="102" mass="11530">MSHSSVTSKLAPTAFFSIKMTKRYHKQNPYNATSAQTRSVMSPAFGYAMETMNRDPLSPPPTDSTRDLSGWRRAVAQWNELHNLAMNSTNAQRRKTALPQEE</sequence>
<accession>A0A5J4YV86</accession>
<organism evidence="1 2">
    <name type="scientific">Porphyridium purpureum</name>
    <name type="common">Red alga</name>
    <name type="synonym">Porphyridium cruentum</name>
    <dbReference type="NCBI Taxonomy" id="35688"/>
    <lineage>
        <taxon>Eukaryota</taxon>
        <taxon>Rhodophyta</taxon>
        <taxon>Bangiophyceae</taxon>
        <taxon>Porphyridiales</taxon>
        <taxon>Porphyridiaceae</taxon>
        <taxon>Porphyridium</taxon>
    </lineage>
</organism>
<evidence type="ECO:0000313" key="1">
    <source>
        <dbReference type="EMBL" id="KAA8494762.1"/>
    </source>
</evidence>
<reference evidence="2" key="1">
    <citation type="journal article" date="2019" name="Nat. Commun.">
        <title>Expansion of phycobilisome linker gene families in mesophilic red algae.</title>
        <authorList>
            <person name="Lee J."/>
            <person name="Kim D."/>
            <person name="Bhattacharya D."/>
            <person name="Yoon H.S."/>
        </authorList>
    </citation>
    <scope>NUCLEOTIDE SEQUENCE [LARGE SCALE GENOMIC DNA]</scope>
    <source>
        <strain evidence="2">CCMP 1328</strain>
    </source>
</reference>
<evidence type="ECO:0000313" key="2">
    <source>
        <dbReference type="Proteomes" id="UP000324585"/>
    </source>
</evidence>
<dbReference type="EMBL" id="VRMN01000004">
    <property type="protein sequence ID" value="KAA8494762.1"/>
    <property type="molecule type" value="Genomic_DNA"/>
</dbReference>
<name>A0A5J4YV86_PORPP</name>
<dbReference type="AlphaFoldDB" id="A0A5J4YV86"/>
<gene>
    <name evidence="1" type="ORF">FVE85_3003</name>
</gene>